<sequence>MIFNREDTTTIVLQENTSLKVFLENLKSGYPKIKNDNIIVNLFSFSKLTANDVLEFHELSVAHRKLKKSFVLVTDKVTYEEVPDHIIVVPTIQEARDVIEMEEIERDLDLEEE</sequence>
<comment type="caution">
    <text evidence="1">The sequence shown here is derived from an EMBL/GenBank/DDBJ whole genome shotgun (WGS) entry which is preliminary data.</text>
</comment>
<protein>
    <submittedName>
        <fullName evidence="1">Ribonuclease Z</fullName>
    </submittedName>
</protein>
<reference evidence="1 2" key="1">
    <citation type="submission" date="2024-07" db="EMBL/GenBank/DDBJ databases">
        <title>The genome sequence of type strain Sediminicola luteus GDMCC 1.2596T.</title>
        <authorList>
            <person name="Liu Y."/>
        </authorList>
    </citation>
    <scope>NUCLEOTIDE SEQUENCE [LARGE SCALE GENOMIC DNA]</scope>
    <source>
        <strain evidence="1 2">GDMCC 1.2596</strain>
    </source>
</reference>
<evidence type="ECO:0000313" key="2">
    <source>
        <dbReference type="Proteomes" id="UP001549773"/>
    </source>
</evidence>
<keyword evidence="2" id="KW-1185">Reference proteome</keyword>
<name>A0ABV2TZ28_9FLAO</name>
<evidence type="ECO:0000313" key="1">
    <source>
        <dbReference type="EMBL" id="MET7030167.1"/>
    </source>
</evidence>
<accession>A0ABV2TZ28</accession>
<proteinExistence type="predicted"/>
<dbReference type="RefSeq" id="WP_354618959.1">
    <property type="nucleotide sequence ID" value="NZ_JBEWYP010000007.1"/>
</dbReference>
<dbReference type="EMBL" id="JBEWYP010000007">
    <property type="protein sequence ID" value="MET7030167.1"/>
    <property type="molecule type" value="Genomic_DNA"/>
</dbReference>
<dbReference type="Proteomes" id="UP001549773">
    <property type="component" value="Unassembled WGS sequence"/>
</dbReference>
<gene>
    <name evidence="1" type="ORF">ABXZ32_12210</name>
</gene>
<organism evidence="1 2">
    <name type="scientific">Sediminicola luteus</name>
    <dbReference type="NCBI Taxonomy" id="319238"/>
    <lineage>
        <taxon>Bacteria</taxon>
        <taxon>Pseudomonadati</taxon>
        <taxon>Bacteroidota</taxon>
        <taxon>Flavobacteriia</taxon>
        <taxon>Flavobacteriales</taxon>
        <taxon>Flavobacteriaceae</taxon>
        <taxon>Sediminicola</taxon>
    </lineage>
</organism>